<dbReference type="PANTHER" id="PTHR34139">
    <property type="entry name" value="UPF0331 PROTEIN MJ0127"/>
    <property type="match status" value="1"/>
</dbReference>
<dbReference type="AlphaFoldDB" id="A0A387FLY2"/>
<sequence>MTGRGPVHYLDHMQRAASEARLFVRGMDRASFLADDRTQYAVAYSLCAIGAAAAQLLREYPEFGPDHPDLRWNEMQAMSELLLADGVTANVEDVWTTVGHVIPELLTQLESIRRWRAEGE</sequence>
<reference evidence="6 7" key="1">
    <citation type="submission" date="2018-10" db="EMBL/GenBank/DDBJ databases">
        <title>Rhizobium etli, R. leguminosarum and a new Rhizobium genospecies from Phaseolus dumosus.</title>
        <authorList>
            <person name="Ramirez-Puebla S.T."/>
            <person name="Rogel-Hernandez M.A."/>
            <person name="Guerrero G."/>
            <person name="Ormeno-Orrillo E."/>
            <person name="Martinez-Romero J.C."/>
            <person name="Negrete-Yankelevich S."/>
            <person name="Martinez-Romero E."/>
        </authorList>
    </citation>
    <scope>NUCLEOTIDE SEQUENCE [LARGE SCALE GENOMIC DNA]</scope>
    <source>
        <strain evidence="6 7">CCGE525</strain>
    </source>
</reference>
<evidence type="ECO:0000256" key="5">
    <source>
        <dbReference type="ARBA" id="ARBA00022801"/>
    </source>
</evidence>
<accession>A0A387FLY2</accession>
<dbReference type="GO" id="GO:0110001">
    <property type="term" value="C:toxin-antitoxin complex"/>
    <property type="evidence" value="ECO:0007669"/>
    <property type="project" value="InterPro"/>
</dbReference>
<keyword evidence="4" id="KW-0547">Nucleotide-binding</keyword>
<dbReference type="Pfam" id="PF01934">
    <property type="entry name" value="HepT-like"/>
    <property type="match status" value="1"/>
</dbReference>
<keyword evidence="2" id="KW-1277">Toxin-antitoxin system</keyword>
<dbReference type="PANTHER" id="PTHR34139:SF1">
    <property type="entry name" value="RNASE MJ1380-RELATED"/>
    <property type="match status" value="1"/>
</dbReference>
<evidence type="ECO:0000313" key="6">
    <source>
        <dbReference type="EMBL" id="AYG59888.1"/>
    </source>
</evidence>
<dbReference type="RefSeq" id="WP_120704889.1">
    <property type="nucleotide sequence ID" value="NZ_CP032694.1"/>
</dbReference>
<dbReference type="Proteomes" id="UP000282195">
    <property type="component" value="Chromosome"/>
</dbReference>
<organism evidence="6 7">
    <name type="scientific">Rhizobium jaguaris</name>
    <dbReference type="NCBI Taxonomy" id="1312183"/>
    <lineage>
        <taxon>Bacteria</taxon>
        <taxon>Pseudomonadati</taxon>
        <taxon>Pseudomonadota</taxon>
        <taxon>Alphaproteobacteria</taxon>
        <taxon>Hyphomicrobiales</taxon>
        <taxon>Rhizobiaceae</taxon>
        <taxon>Rhizobium/Agrobacterium group</taxon>
        <taxon>Rhizobium</taxon>
    </lineage>
</organism>
<dbReference type="GO" id="GO:0004540">
    <property type="term" value="F:RNA nuclease activity"/>
    <property type="evidence" value="ECO:0007669"/>
    <property type="project" value="InterPro"/>
</dbReference>
<dbReference type="OrthoDB" id="4829434at2"/>
<gene>
    <name evidence="6" type="ORF">CCGE525_14525</name>
</gene>
<keyword evidence="3" id="KW-0540">Nuclease</keyword>
<dbReference type="EMBL" id="CP032694">
    <property type="protein sequence ID" value="AYG59888.1"/>
    <property type="molecule type" value="Genomic_DNA"/>
</dbReference>
<dbReference type="KEGG" id="rjg:CCGE525_14525"/>
<keyword evidence="5" id="KW-0378">Hydrolase</keyword>
<dbReference type="InterPro" id="IPR008201">
    <property type="entry name" value="HepT-like"/>
</dbReference>
<evidence type="ECO:0000313" key="7">
    <source>
        <dbReference type="Proteomes" id="UP000282195"/>
    </source>
</evidence>
<dbReference type="GO" id="GO:0000166">
    <property type="term" value="F:nucleotide binding"/>
    <property type="evidence" value="ECO:0007669"/>
    <property type="project" value="UniProtKB-KW"/>
</dbReference>
<dbReference type="InterPro" id="IPR051813">
    <property type="entry name" value="HepT_RNase_toxin"/>
</dbReference>
<keyword evidence="7" id="KW-1185">Reference proteome</keyword>
<dbReference type="GO" id="GO:0016787">
    <property type="term" value="F:hydrolase activity"/>
    <property type="evidence" value="ECO:0007669"/>
    <property type="project" value="UniProtKB-KW"/>
</dbReference>
<evidence type="ECO:0000256" key="2">
    <source>
        <dbReference type="ARBA" id="ARBA00022649"/>
    </source>
</evidence>
<evidence type="ECO:0000256" key="3">
    <source>
        <dbReference type="ARBA" id="ARBA00022722"/>
    </source>
</evidence>
<evidence type="ECO:0000256" key="1">
    <source>
        <dbReference type="ARBA" id="ARBA00022553"/>
    </source>
</evidence>
<evidence type="ECO:0000256" key="4">
    <source>
        <dbReference type="ARBA" id="ARBA00022741"/>
    </source>
</evidence>
<protein>
    <submittedName>
        <fullName evidence="6">DUF86 domain-containing protein</fullName>
    </submittedName>
</protein>
<keyword evidence="1" id="KW-0597">Phosphoprotein</keyword>
<proteinExistence type="predicted"/>
<name>A0A387FLY2_9HYPH</name>